<gene>
    <name evidence="2" type="ORF">GMARGA_LOCUS3760</name>
</gene>
<dbReference type="SUPFAM" id="SSF56112">
    <property type="entry name" value="Protein kinase-like (PK-like)"/>
    <property type="match status" value="1"/>
</dbReference>
<dbReference type="PANTHER" id="PTHR44329">
    <property type="entry name" value="SERINE/THREONINE-PROTEIN KINASE TNNI3K-RELATED"/>
    <property type="match status" value="1"/>
</dbReference>
<name>A0ABM8W5Y5_GIGMA</name>
<sequence length="479" mass="54938">MGNQQPKPHNQNENETSSKDMLDAISGVAKYGFVKACGAMPFIGDIAADVAQKIIDTAECAHHNEEVCRDISERVKESLNIISKYKPRGDIEGSKKIYEDVLMDIKSFVEMNKSDNNSDKKMRDYLKKLVNANKTSEVYKNLIERLNRATNNFLLNVHLENNHAITNLEAITIKIDDKVSNIAEVMLLQKGANTDVKDLIIDPSCLEDCRGIIERGRIKKWSYNGDEVAVKKMDNIALKDIAKQAKIVMLLSRWEPIEKFIGAYCKNVDGKDCLFVVTEWMENGDLQKYLAEHKPISISWKDRIKIAEQIAKGLTFCITNGIYHRDIRRYIICISGNLLPFDTTQCNGINPLQPIKNVLLNENLDAKLTNFNMTRRIEDPSRTLSLAVTPSETYGWTAPEKIEYPMKNYTDKCELPFDNIKNNEELFKEILAGKRPTPFSTDTPEQYREMVEQAWDQDPDKRPKIKDLRTQLEQLKKFY</sequence>
<proteinExistence type="predicted"/>
<evidence type="ECO:0000313" key="3">
    <source>
        <dbReference type="Proteomes" id="UP000789901"/>
    </source>
</evidence>
<dbReference type="CDD" id="cd21037">
    <property type="entry name" value="MLKL_NTD"/>
    <property type="match status" value="1"/>
</dbReference>
<feature type="domain" description="Protein kinase" evidence="1">
    <location>
        <begin position="182"/>
        <end position="479"/>
    </location>
</feature>
<keyword evidence="3" id="KW-1185">Reference proteome</keyword>
<dbReference type="Pfam" id="PF07714">
    <property type="entry name" value="PK_Tyr_Ser-Thr"/>
    <property type="match status" value="2"/>
</dbReference>
<dbReference type="PROSITE" id="PS50011">
    <property type="entry name" value="PROTEIN_KINASE_DOM"/>
    <property type="match status" value="1"/>
</dbReference>
<evidence type="ECO:0000259" key="1">
    <source>
        <dbReference type="PROSITE" id="PS50011"/>
    </source>
</evidence>
<dbReference type="InterPro" id="IPR051681">
    <property type="entry name" value="Ser/Thr_Kinases-Pseudokinases"/>
</dbReference>
<dbReference type="Gene3D" id="1.20.930.20">
    <property type="entry name" value="Adaptor protein Cbl, N-terminal domain"/>
    <property type="match status" value="1"/>
</dbReference>
<dbReference type="Gene3D" id="1.10.510.10">
    <property type="entry name" value="Transferase(Phosphotransferase) domain 1"/>
    <property type="match status" value="1"/>
</dbReference>
<dbReference type="InterPro" id="IPR001245">
    <property type="entry name" value="Ser-Thr/Tyr_kinase_cat_dom"/>
</dbReference>
<comment type="caution">
    <text evidence="2">The sequence shown here is derived from an EMBL/GenBank/DDBJ whole genome shotgun (WGS) entry which is preliminary data.</text>
</comment>
<dbReference type="InterPro" id="IPR059179">
    <property type="entry name" value="MLKL-like_MCAfunc"/>
</dbReference>
<dbReference type="EMBL" id="CAJVQB010001397">
    <property type="protein sequence ID" value="CAG8534013.1"/>
    <property type="molecule type" value="Genomic_DNA"/>
</dbReference>
<dbReference type="InterPro" id="IPR000719">
    <property type="entry name" value="Prot_kinase_dom"/>
</dbReference>
<accession>A0ABM8W5Y5</accession>
<dbReference type="InterPro" id="IPR036537">
    <property type="entry name" value="Adaptor_Cbl_N_dom_sf"/>
</dbReference>
<dbReference type="Proteomes" id="UP000789901">
    <property type="component" value="Unassembled WGS sequence"/>
</dbReference>
<dbReference type="InterPro" id="IPR011009">
    <property type="entry name" value="Kinase-like_dom_sf"/>
</dbReference>
<reference evidence="2 3" key="1">
    <citation type="submission" date="2021-06" db="EMBL/GenBank/DDBJ databases">
        <authorList>
            <person name="Kallberg Y."/>
            <person name="Tangrot J."/>
            <person name="Rosling A."/>
        </authorList>
    </citation>
    <scope>NUCLEOTIDE SEQUENCE [LARGE SCALE GENOMIC DNA]</scope>
    <source>
        <strain evidence="2 3">120-4 pot B 10/14</strain>
    </source>
</reference>
<evidence type="ECO:0000313" key="2">
    <source>
        <dbReference type="EMBL" id="CAG8534013.1"/>
    </source>
</evidence>
<organism evidence="2 3">
    <name type="scientific">Gigaspora margarita</name>
    <dbReference type="NCBI Taxonomy" id="4874"/>
    <lineage>
        <taxon>Eukaryota</taxon>
        <taxon>Fungi</taxon>
        <taxon>Fungi incertae sedis</taxon>
        <taxon>Mucoromycota</taxon>
        <taxon>Glomeromycotina</taxon>
        <taxon>Glomeromycetes</taxon>
        <taxon>Diversisporales</taxon>
        <taxon>Gigasporaceae</taxon>
        <taxon>Gigaspora</taxon>
    </lineage>
</organism>
<protein>
    <submittedName>
        <fullName evidence="2">22921_t:CDS:1</fullName>
    </submittedName>
</protein>